<dbReference type="EMBL" id="CM045768">
    <property type="protein sequence ID" value="KAI7984561.1"/>
    <property type="molecule type" value="Genomic_DNA"/>
</dbReference>
<dbReference type="Proteomes" id="UP001060215">
    <property type="component" value="Chromosome 11"/>
</dbReference>
<organism evidence="1 2">
    <name type="scientific">Camellia lanceoleosa</name>
    <dbReference type="NCBI Taxonomy" id="1840588"/>
    <lineage>
        <taxon>Eukaryota</taxon>
        <taxon>Viridiplantae</taxon>
        <taxon>Streptophyta</taxon>
        <taxon>Embryophyta</taxon>
        <taxon>Tracheophyta</taxon>
        <taxon>Spermatophyta</taxon>
        <taxon>Magnoliopsida</taxon>
        <taxon>eudicotyledons</taxon>
        <taxon>Gunneridae</taxon>
        <taxon>Pentapetalae</taxon>
        <taxon>asterids</taxon>
        <taxon>Ericales</taxon>
        <taxon>Theaceae</taxon>
        <taxon>Camellia</taxon>
    </lineage>
</organism>
<sequence>MCFLLLKSEEESSPIMAFPTQNQPKVEATVRTQNVDNSPIHQAQDEEEEQNYTGYYSSSIGTIVAVNEPQTHHNAQKYPPGYRFCPFDHELIHYLKLKVADQPLPDDMFKDVHLYSHNPDYFTERHGPLGEREWYFFTPRDRKYLKGSRPSRKAGYGYWKATGADKPIKLNGNTIGYKKSLVFYLGKPPKGDKTDWIMHEFRLNAPPRRRKNANDMRLDDWVLCRLYKKHKKSNKAKQDHPDDLINYSVPAVALSDENAPCVNNDNNVAQMNWDYNNSIGESNQLIFNSCNDFFGSASLDELGMHHFTDPYPTSSHTQSPFQNEFLQTPPQFTDFASLPNFSMPPQQPTSFNYGSRTNGSTIPFMSRYREKEETGLDSRTRKPQEDDTWSFGKLYKHGGLNDFAFSNYVDPYPSVDNLQLNNAPGSPSLPKSM</sequence>
<reference evidence="1 2" key="1">
    <citation type="journal article" date="2022" name="Plant J.">
        <title>Chromosome-level genome of Camellia lanceoleosa provides a valuable resource for understanding genome evolution and self-incompatibility.</title>
        <authorList>
            <person name="Gong W."/>
            <person name="Xiao S."/>
            <person name="Wang L."/>
            <person name="Liao Z."/>
            <person name="Chang Y."/>
            <person name="Mo W."/>
            <person name="Hu G."/>
            <person name="Li W."/>
            <person name="Zhao G."/>
            <person name="Zhu H."/>
            <person name="Hu X."/>
            <person name="Ji K."/>
            <person name="Xiang X."/>
            <person name="Song Q."/>
            <person name="Yuan D."/>
            <person name="Jin S."/>
            <person name="Zhang L."/>
        </authorList>
    </citation>
    <scope>NUCLEOTIDE SEQUENCE [LARGE SCALE GENOMIC DNA]</scope>
    <source>
        <strain evidence="1">SQ_2022a</strain>
    </source>
</reference>
<proteinExistence type="predicted"/>
<keyword evidence="2" id="KW-1185">Reference proteome</keyword>
<comment type="caution">
    <text evidence="1">The sequence shown here is derived from an EMBL/GenBank/DDBJ whole genome shotgun (WGS) entry which is preliminary data.</text>
</comment>
<protein>
    <submittedName>
        <fullName evidence="1">NAC domain-containing protein 10</fullName>
    </submittedName>
</protein>
<gene>
    <name evidence="1" type="ORF">LOK49_LG15G02120</name>
</gene>
<evidence type="ECO:0000313" key="1">
    <source>
        <dbReference type="EMBL" id="KAI7984561.1"/>
    </source>
</evidence>
<accession>A0ACC0FAX7</accession>
<name>A0ACC0FAX7_9ERIC</name>
<evidence type="ECO:0000313" key="2">
    <source>
        <dbReference type="Proteomes" id="UP001060215"/>
    </source>
</evidence>